<gene>
    <name evidence="2" type="ORF">QYF61_011334</name>
</gene>
<keyword evidence="3" id="KW-1185">Reference proteome</keyword>
<comment type="caution">
    <text evidence="2">The sequence shown here is derived from an EMBL/GenBank/DDBJ whole genome shotgun (WGS) entry which is preliminary data.</text>
</comment>
<protein>
    <recommendedName>
        <fullName evidence="4">Reverse transcriptase domain-containing protein</fullName>
    </recommendedName>
</protein>
<feature type="compositionally biased region" description="Basic residues" evidence="1">
    <location>
        <begin position="15"/>
        <end position="24"/>
    </location>
</feature>
<feature type="compositionally biased region" description="Polar residues" evidence="1">
    <location>
        <begin position="305"/>
        <end position="314"/>
    </location>
</feature>
<proteinExistence type="predicted"/>
<feature type="region of interest" description="Disordered" evidence="1">
    <location>
        <begin position="15"/>
        <end position="83"/>
    </location>
</feature>
<evidence type="ECO:0008006" key="4">
    <source>
        <dbReference type="Google" id="ProtNLM"/>
    </source>
</evidence>
<feature type="region of interest" description="Disordered" evidence="1">
    <location>
        <begin position="281"/>
        <end position="334"/>
    </location>
</feature>
<name>A0AAN7RTS3_MYCAM</name>
<sequence>MGTVCDGVRLHVHVQARGAGRGRQHPSQSTTEPRAWSPPVLPCPSRLRSPASNQVPCPPTWVGSHPLGAQDSVSVGDPQSRGAEDERLPQLLGSAFPKAAARACPPHAATPGHPALSCDARSVPGLGPAWLRPRLIRTLLTADCPCWGTRAHELPHGAAGWPRQHLQELLALGRCGPSCPTTELRPFLLCPLAGGRRRGCWSAVGRPRDWQPRQEAASSPGESSGRGFSRRSSHPFQRESCQRRVAGARSAFAKGNVPNKGCWCLCPARVTMLHRVSLRPRGQEGGPAAPWLEGFPGKRAGGTGPASQSRQATQPEKRRPFQGAHGTGASEHSFSASKHHFAGITRALWPVTALSQSTFALAKENGGLDAPGRAMLACRNERQKIWRANQPHGREVAASVDKGRATKIIYLDFCKAFDTVPHNILTSSIGEIEITLDCIGLDCIALNWIGLAWIGLDWIGLDWIGLDWIGLDWIGLDWMD</sequence>
<feature type="compositionally biased region" description="Low complexity" evidence="1">
    <location>
        <begin position="218"/>
        <end position="227"/>
    </location>
</feature>
<dbReference type="EMBL" id="JAUNZN010000009">
    <property type="protein sequence ID" value="KAK4816110.1"/>
    <property type="molecule type" value="Genomic_DNA"/>
</dbReference>
<dbReference type="AlphaFoldDB" id="A0AAN7RTS3"/>
<evidence type="ECO:0000313" key="2">
    <source>
        <dbReference type="EMBL" id="KAK4816110.1"/>
    </source>
</evidence>
<dbReference type="Proteomes" id="UP001333110">
    <property type="component" value="Unassembled WGS sequence"/>
</dbReference>
<feature type="region of interest" description="Disordered" evidence="1">
    <location>
        <begin position="209"/>
        <end position="241"/>
    </location>
</feature>
<reference evidence="2 3" key="1">
    <citation type="journal article" date="2023" name="J. Hered.">
        <title>Chromosome-level genome of the wood stork (Mycteria americana) provides insight into avian chromosome evolution.</title>
        <authorList>
            <person name="Flamio R. Jr."/>
            <person name="Ramstad K.M."/>
        </authorList>
    </citation>
    <scope>NUCLEOTIDE SEQUENCE [LARGE SCALE GENOMIC DNA]</scope>
    <source>
        <strain evidence="2">JAX WOST 10</strain>
    </source>
</reference>
<evidence type="ECO:0000256" key="1">
    <source>
        <dbReference type="SAM" id="MobiDB-lite"/>
    </source>
</evidence>
<organism evidence="2 3">
    <name type="scientific">Mycteria americana</name>
    <name type="common">Wood stork</name>
    <dbReference type="NCBI Taxonomy" id="33587"/>
    <lineage>
        <taxon>Eukaryota</taxon>
        <taxon>Metazoa</taxon>
        <taxon>Chordata</taxon>
        <taxon>Craniata</taxon>
        <taxon>Vertebrata</taxon>
        <taxon>Euteleostomi</taxon>
        <taxon>Archelosauria</taxon>
        <taxon>Archosauria</taxon>
        <taxon>Dinosauria</taxon>
        <taxon>Saurischia</taxon>
        <taxon>Theropoda</taxon>
        <taxon>Coelurosauria</taxon>
        <taxon>Aves</taxon>
        <taxon>Neognathae</taxon>
        <taxon>Neoaves</taxon>
        <taxon>Aequornithes</taxon>
        <taxon>Ciconiiformes</taxon>
        <taxon>Ciconiidae</taxon>
        <taxon>Mycteria</taxon>
    </lineage>
</organism>
<accession>A0AAN7RTS3</accession>
<evidence type="ECO:0000313" key="3">
    <source>
        <dbReference type="Proteomes" id="UP001333110"/>
    </source>
</evidence>